<evidence type="ECO:0000313" key="1">
    <source>
        <dbReference type="EMBL" id="CAI2181799.1"/>
    </source>
</evidence>
<dbReference type="EMBL" id="CAMKVN010002604">
    <property type="protein sequence ID" value="CAI2181799.1"/>
    <property type="molecule type" value="Genomic_DNA"/>
</dbReference>
<gene>
    <name evidence="1" type="ORF">FWILDA_LOCUS10264</name>
</gene>
<sequence length="79" mass="9170">MPWNHSTRTVEDGIETVLTPKIALQIVRLIISKKIVQHYRDAYVDPISWLKSDVYSIGVILWEISSGSYIEAKNTTFFW</sequence>
<accession>A0A9W4WRZ0</accession>
<keyword evidence="2" id="KW-1185">Reference proteome</keyword>
<proteinExistence type="predicted"/>
<reference evidence="1" key="1">
    <citation type="submission" date="2022-08" db="EMBL/GenBank/DDBJ databases">
        <authorList>
            <person name="Kallberg Y."/>
            <person name="Tangrot J."/>
            <person name="Rosling A."/>
        </authorList>
    </citation>
    <scope>NUCLEOTIDE SEQUENCE</scope>
    <source>
        <strain evidence="1">Wild A</strain>
    </source>
</reference>
<evidence type="ECO:0000313" key="2">
    <source>
        <dbReference type="Proteomes" id="UP001153678"/>
    </source>
</evidence>
<dbReference type="AlphaFoldDB" id="A0A9W4WRZ0"/>
<name>A0A9W4WRZ0_9GLOM</name>
<organism evidence="1 2">
    <name type="scientific">Funneliformis geosporum</name>
    <dbReference type="NCBI Taxonomy" id="1117311"/>
    <lineage>
        <taxon>Eukaryota</taxon>
        <taxon>Fungi</taxon>
        <taxon>Fungi incertae sedis</taxon>
        <taxon>Mucoromycota</taxon>
        <taxon>Glomeromycotina</taxon>
        <taxon>Glomeromycetes</taxon>
        <taxon>Glomerales</taxon>
        <taxon>Glomeraceae</taxon>
        <taxon>Funneliformis</taxon>
    </lineage>
</organism>
<comment type="caution">
    <text evidence="1">The sequence shown here is derived from an EMBL/GenBank/DDBJ whole genome shotgun (WGS) entry which is preliminary data.</text>
</comment>
<protein>
    <submittedName>
        <fullName evidence="1">5236_t:CDS:1</fullName>
    </submittedName>
</protein>
<dbReference type="Proteomes" id="UP001153678">
    <property type="component" value="Unassembled WGS sequence"/>
</dbReference>